<reference evidence="1 2" key="2">
    <citation type="submission" date="2023-06" db="EMBL/GenBank/DDBJ databases">
        <title>Complete Genome Sequence of Flavobacterium keumense K3R-10.</title>
        <authorList>
            <person name="Jeong H."/>
            <person name="Jhang S.Y."/>
            <person name="Kim J.N."/>
        </authorList>
    </citation>
    <scope>NUCLEOTIDE SEQUENCE [LARGE SCALE GENOMIC DNA]</scope>
    <source>
        <strain evidence="1 2">K3R-10</strain>
    </source>
</reference>
<proteinExistence type="predicted"/>
<keyword evidence="2" id="KW-1185">Reference proteome</keyword>
<accession>A0ABY8N684</accession>
<evidence type="ECO:0000313" key="2">
    <source>
        <dbReference type="Proteomes" id="UP001232117"/>
    </source>
</evidence>
<protein>
    <submittedName>
        <fullName evidence="1">RHS repeat protein</fullName>
    </submittedName>
</protein>
<dbReference type="RefSeq" id="WP_264534233.1">
    <property type="nucleotide sequence ID" value="NZ_CP092332.1"/>
</dbReference>
<dbReference type="InterPro" id="IPR006530">
    <property type="entry name" value="YD"/>
</dbReference>
<dbReference type="EMBL" id="CP092332">
    <property type="protein sequence ID" value="WGK95154.1"/>
    <property type="molecule type" value="Genomic_DNA"/>
</dbReference>
<reference evidence="1 2" key="1">
    <citation type="submission" date="2022-02" db="EMBL/GenBank/DDBJ databases">
        <authorList>
            <person name="Cha I.-T."/>
            <person name="Lee K.-E."/>
            <person name="Park S.-J."/>
        </authorList>
    </citation>
    <scope>NUCLEOTIDE SEQUENCE [LARGE SCALE GENOMIC DNA]</scope>
    <source>
        <strain evidence="1 2">K3R-10</strain>
    </source>
</reference>
<evidence type="ECO:0000313" key="1">
    <source>
        <dbReference type="EMBL" id="WGK95154.1"/>
    </source>
</evidence>
<name>A0ABY8N684_9FLAO</name>
<dbReference type="NCBIfam" id="TIGR01643">
    <property type="entry name" value="YD_repeat_2x"/>
    <property type="match status" value="1"/>
</dbReference>
<dbReference type="Proteomes" id="UP001232117">
    <property type="component" value="Chromosome"/>
</dbReference>
<sequence length="1038" mass="116903">MRNIFKLFNRSLRDKKQLYSFVFLLSISSVQVVEAQYQPFQSIKSPNVASMERFGDIPVNLFTGTPDISVPLYNLSSGNISIPIALRYHPSLVKPNQPSSWAGLGWDLSCGGAISRQVRGYYDERDLGATSVFNVINYLNGGATSVESDNTWYDSDKMYGEYYKIAGFSEQQADEFNFNFLGHSGKFYFSGATKSWVVVSDEKIKIEVRGFLTPYEIIKDALFKYKTFDPKWYNDSRIDYIKMNQTSFFKEFTLITPDGTKYTFGGIEGVEFTTNFTDSKTQSTPYEGINVTSWLLKSILDTNGRTVNYTYKKEYPYVSLSHYCNSYTTSQADQKWSGSWGLGGYSGSKGSSSSSFSQLINPYRLAGNFVFPMYLTSIESDMETVSFTSSPATTLNYTEAQISSGSHHWDNSDEYNIWIPNLKWNKLTNIDIKPKIGNTTSLKSCSFEYFEAPNQRFSLTKLNILGSDANAFQKYEFQYDDIASLPLLGGNYTDHWGFFNNINIRSTLNTAFQDRQTDPNYVTKGLLSQIKYPTGGMSKLYWEAHTHNKVLSTSKDQLTDYVGYAGGSRIKSIDNYTDVGVLASQKKYLYVRGYTSALNPSTLASSGVLNGIPSYSFSFNNYKGKIGVTTFSFDTFSLNSFTNSNPTGNGSHIGYDEVVELNMDKSYTKHYFTNYGADINGESHYDKAPVGFTGWKIGENSVYMAFSSLENERGKEIGTYHYNAQDNLVQKKKYIFRNDAARFDQFVKQKIVSSDYTSDTSGDALMFAVAIKNFTYSYYPISQEITDYDLKGQNPIVTTTYFTYNSNNQLSEETLVNSNNKNITSKYYYPQDFSSEPYMQNLITTNRIKTPISIEQYNTNLLSKEKTIFISDATTSNLVLPKSVYGAKFPNSVAFTTNIGNLEKKLTYDSYDSAGNLTQYTPEGGVPVSIIWGYNKTQPIAKIENATYSNVASYVTNLQTLSNTGTQANLITALNQLRTALPNAMVTTYTHIPLVGVSSITDPKGQTVYYNYDGLGRLQNVKDAQGNILSENEYHYKN</sequence>
<organism evidence="1 2">
    <name type="scientific">Flavobacterium keumense</name>
    <dbReference type="NCBI Taxonomy" id="1306518"/>
    <lineage>
        <taxon>Bacteria</taxon>
        <taxon>Pseudomonadati</taxon>
        <taxon>Bacteroidota</taxon>
        <taxon>Flavobacteriia</taxon>
        <taxon>Flavobacteriales</taxon>
        <taxon>Flavobacteriaceae</taxon>
        <taxon>Flavobacterium</taxon>
    </lineage>
</organism>
<gene>
    <name evidence="1" type="ORF">MG292_02685</name>
</gene>